<keyword evidence="4" id="KW-1185">Reference proteome</keyword>
<dbReference type="EMBL" id="BSFE01000001">
    <property type="protein sequence ID" value="GLK51073.1"/>
    <property type="molecule type" value="Genomic_DNA"/>
</dbReference>
<dbReference type="Proteomes" id="UP001143486">
    <property type="component" value="Unassembled WGS sequence"/>
</dbReference>
<organism evidence="3 4">
    <name type="scientific">Maricaulis virginensis</name>
    <dbReference type="NCBI Taxonomy" id="144022"/>
    <lineage>
        <taxon>Bacteria</taxon>
        <taxon>Pseudomonadati</taxon>
        <taxon>Pseudomonadota</taxon>
        <taxon>Alphaproteobacteria</taxon>
        <taxon>Maricaulales</taxon>
        <taxon>Maricaulaceae</taxon>
        <taxon>Maricaulis</taxon>
    </lineage>
</organism>
<feature type="region of interest" description="Disordered" evidence="1">
    <location>
        <begin position="118"/>
        <end position="193"/>
    </location>
</feature>
<keyword evidence="2" id="KW-0812">Transmembrane</keyword>
<dbReference type="PANTHER" id="PTHR34980">
    <property type="entry name" value="INNER MEMBRANE PROTEIN-RELATED-RELATED"/>
    <property type="match status" value="1"/>
</dbReference>
<evidence type="ECO:0000313" key="4">
    <source>
        <dbReference type="Proteomes" id="UP001143486"/>
    </source>
</evidence>
<protein>
    <recommendedName>
        <fullName evidence="5">DUF805 domain-containing protein</fullName>
    </recommendedName>
</protein>
<name>A0A9W6MMJ7_9PROT</name>
<keyword evidence="2" id="KW-0472">Membrane</keyword>
<feature type="transmembrane region" description="Helical" evidence="2">
    <location>
        <begin position="54"/>
        <end position="78"/>
    </location>
</feature>
<dbReference type="InterPro" id="IPR008523">
    <property type="entry name" value="DUF805"/>
</dbReference>
<evidence type="ECO:0008006" key="5">
    <source>
        <dbReference type="Google" id="ProtNLM"/>
    </source>
</evidence>
<evidence type="ECO:0000256" key="1">
    <source>
        <dbReference type="SAM" id="MobiDB-lite"/>
    </source>
</evidence>
<evidence type="ECO:0000256" key="2">
    <source>
        <dbReference type="SAM" id="Phobius"/>
    </source>
</evidence>
<reference evidence="3" key="2">
    <citation type="submission" date="2023-01" db="EMBL/GenBank/DDBJ databases">
        <authorList>
            <person name="Sun Q."/>
            <person name="Evtushenko L."/>
        </authorList>
    </citation>
    <scope>NUCLEOTIDE SEQUENCE</scope>
    <source>
        <strain evidence="3">VKM B-1513</strain>
    </source>
</reference>
<gene>
    <name evidence="3" type="ORF">GCM10017621_05810</name>
</gene>
<comment type="caution">
    <text evidence="3">The sequence shown here is derived from an EMBL/GenBank/DDBJ whole genome shotgun (WGS) entry which is preliminary data.</text>
</comment>
<keyword evidence="2" id="KW-1133">Transmembrane helix</keyword>
<dbReference type="GO" id="GO:0005886">
    <property type="term" value="C:plasma membrane"/>
    <property type="evidence" value="ECO:0007669"/>
    <property type="project" value="TreeGrafter"/>
</dbReference>
<feature type="transmembrane region" description="Helical" evidence="2">
    <location>
        <begin position="90"/>
        <end position="111"/>
    </location>
</feature>
<dbReference type="AlphaFoldDB" id="A0A9W6MMJ7"/>
<feature type="transmembrane region" description="Helical" evidence="2">
    <location>
        <begin position="26"/>
        <end position="48"/>
    </location>
</feature>
<dbReference type="RefSeq" id="WP_271185466.1">
    <property type="nucleotide sequence ID" value="NZ_BSFE01000001.1"/>
</dbReference>
<evidence type="ECO:0000313" key="3">
    <source>
        <dbReference type="EMBL" id="GLK51073.1"/>
    </source>
</evidence>
<accession>A0A9W6MMJ7</accession>
<sequence>MGFFTAIGHGFAHYADFKGRARRSEYWCWTLCVTLVTILTLYAAAAAAQPKSGTVLSGLIGLGLLAFYLAILLPSLAVTVRRLHDSGKSGWWYLLTFLPFGGFVVLIFTLLDSEPGPNRFGPSPKTPGSSYGGRQPQGAPDWVERAGARAAEIAQTGHPAGNTLSSRRPPVSGGFGQRPTFGRRQTPPGPARA</sequence>
<dbReference type="PANTHER" id="PTHR34980:SF2">
    <property type="entry name" value="INNER MEMBRANE PROTEIN YHAH-RELATED"/>
    <property type="match status" value="1"/>
</dbReference>
<dbReference type="Pfam" id="PF05656">
    <property type="entry name" value="DUF805"/>
    <property type="match status" value="1"/>
</dbReference>
<reference evidence="3" key="1">
    <citation type="journal article" date="2014" name="Int. J. Syst. Evol. Microbiol.">
        <title>Complete genome sequence of Corynebacterium casei LMG S-19264T (=DSM 44701T), isolated from a smear-ripened cheese.</title>
        <authorList>
            <consortium name="US DOE Joint Genome Institute (JGI-PGF)"/>
            <person name="Walter F."/>
            <person name="Albersmeier A."/>
            <person name="Kalinowski J."/>
            <person name="Ruckert C."/>
        </authorList>
    </citation>
    <scope>NUCLEOTIDE SEQUENCE</scope>
    <source>
        <strain evidence="3">VKM B-1513</strain>
    </source>
</reference>
<proteinExistence type="predicted"/>